<dbReference type="EMBL" id="JANRMS010001596">
    <property type="protein sequence ID" value="KAJ3527209.1"/>
    <property type="molecule type" value="Genomic_DNA"/>
</dbReference>
<gene>
    <name evidence="1" type="ORF">NM208_g10817</name>
</gene>
<organism evidence="1 2">
    <name type="scientific">Fusarium decemcellulare</name>
    <dbReference type="NCBI Taxonomy" id="57161"/>
    <lineage>
        <taxon>Eukaryota</taxon>
        <taxon>Fungi</taxon>
        <taxon>Dikarya</taxon>
        <taxon>Ascomycota</taxon>
        <taxon>Pezizomycotina</taxon>
        <taxon>Sordariomycetes</taxon>
        <taxon>Hypocreomycetidae</taxon>
        <taxon>Hypocreales</taxon>
        <taxon>Nectriaceae</taxon>
        <taxon>Fusarium</taxon>
        <taxon>Fusarium decemcellulare species complex</taxon>
    </lineage>
</organism>
<keyword evidence="2" id="KW-1185">Reference proteome</keyword>
<protein>
    <submittedName>
        <fullName evidence="1">Uncharacterized protein</fullName>
    </submittedName>
</protein>
<evidence type="ECO:0000313" key="2">
    <source>
        <dbReference type="Proteomes" id="UP001148629"/>
    </source>
</evidence>
<reference evidence="1" key="1">
    <citation type="submission" date="2022-08" db="EMBL/GenBank/DDBJ databases">
        <title>Genome Sequence of Fusarium decemcellulare.</title>
        <authorList>
            <person name="Buettner E."/>
        </authorList>
    </citation>
    <scope>NUCLEOTIDE SEQUENCE</scope>
    <source>
        <strain evidence="1">Babe19</strain>
    </source>
</reference>
<name>A0ACC1RWJ6_9HYPO</name>
<sequence length="431" mass="48434">MNCSILTPSYPRHCGHLENIDNLDYVVENLGSFDNLTLLCTIQPDPDIAGIGVVLSFISIGFLVILLAFPQIFRNEYEGFHWGQLFRPMGWIEQFPLRGSDGQRTSKPNLTDAKKFLERMRQETHGTSALSATIFNLADTQFVTGIAIAAAMSKKDIVVAHFSLASELGWLGYISGTVGLLTTRSDVLDRGNNAKRLMRVCVMWAHLGLLIHRLREVDDSLWFAQKVGENGPPTATFRWDFSDPESRASVFLFIWSIGGAIVDTIFLFPGYAILAYYYFGKALHHARSASRRSFSIVLRVCWIFVYLILLGLYWMFLEPIFCNVGNLGFFLWGVVAAFQYREIGHSCMTDDDKPKENEIGFGQIVALVLLIAPAINTADLWWDSIKERLPSSDKDKEPEDSLPLRSLSPYVTDDATSSRISSSEYVAALQR</sequence>
<dbReference type="Proteomes" id="UP001148629">
    <property type="component" value="Unassembled WGS sequence"/>
</dbReference>
<proteinExistence type="predicted"/>
<accession>A0ACC1RWJ6</accession>
<evidence type="ECO:0000313" key="1">
    <source>
        <dbReference type="EMBL" id="KAJ3527209.1"/>
    </source>
</evidence>
<comment type="caution">
    <text evidence="1">The sequence shown here is derived from an EMBL/GenBank/DDBJ whole genome shotgun (WGS) entry which is preliminary data.</text>
</comment>